<protein>
    <submittedName>
        <fullName evidence="2">NMS protein</fullName>
    </submittedName>
</protein>
<feature type="signal peptide" evidence="1">
    <location>
        <begin position="1"/>
        <end position="18"/>
    </location>
</feature>
<evidence type="ECO:0000313" key="2">
    <source>
        <dbReference type="EMBL" id="NXW00775.1"/>
    </source>
</evidence>
<sequence length="48" mass="5604">TLLMSNLYFLKQLALCFSQWMELSNQPQISSTVLDLCYSIFNSMHTNE</sequence>
<gene>
    <name evidence="2" type="primary">Nms</name>
    <name evidence="2" type="ORF">FREGRA_R12652</name>
</gene>
<reference evidence="2 3" key="1">
    <citation type="submission" date="2019-09" db="EMBL/GenBank/DDBJ databases">
        <title>Bird 10,000 Genomes (B10K) Project - Family phase.</title>
        <authorList>
            <person name="Zhang G."/>
        </authorList>
    </citation>
    <scope>NUCLEOTIDE SEQUENCE [LARGE SCALE GENOMIC DNA]</scope>
    <source>
        <strain evidence="2">B10K-DU-006-09</strain>
        <tissue evidence="2">Muscle</tissue>
    </source>
</reference>
<proteinExistence type="predicted"/>
<evidence type="ECO:0000256" key="1">
    <source>
        <dbReference type="SAM" id="SignalP"/>
    </source>
</evidence>
<feature type="non-terminal residue" evidence="2">
    <location>
        <position position="1"/>
    </location>
</feature>
<feature type="non-terminal residue" evidence="2">
    <location>
        <position position="48"/>
    </location>
</feature>
<comment type="caution">
    <text evidence="2">The sequence shown here is derived from an EMBL/GenBank/DDBJ whole genome shotgun (WGS) entry which is preliminary data.</text>
</comment>
<organism evidence="2 3">
    <name type="scientific">Fregetta grallaria</name>
    <name type="common">White-bellied storm-petrel</name>
    <name type="synonym">Procellaria grallaria</name>
    <dbReference type="NCBI Taxonomy" id="79628"/>
    <lineage>
        <taxon>Eukaryota</taxon>
        <taxon>Metazoa</taxon>
        <taxon>Chordata</taxon>
        <taxon>Craniata</taxon>
        <taxon>Vertebrata</taxon>
        <taxon>Euteleostomi</taxon>
        <taxon>Archelosauria</taxon>
        <taxon>Archosauria</taxon>
        <taxon>Dinosauria</taxon>
        <taxon>Saurischia</taxon>
        <taxon>Theropoda</taxon>
        <taxon>Coelurosauria</taxon>
        <taxon>Aves</taxon>
        <taxon>Neognathae</taxon>
        <taxon>Neoaves</taxon>
        <taxon>Aequornithes</taxon>
        <taxon>Procellariiformes</taxon>
        <taxon>Hydrobatidae</taxon>
        <taxon>Fregetta</taxon>
    </lineage>
</organism>
<dbReference type="EMBL" id="VZZT01000149">
    <property type="protein sequence ID" value="NXW00775.1"/>
    <property type="molecule type" value="Genomic_DNA"/>
</dbReference>
<dbReference type="Proteomes" id="UP000563060">
    <property type="component" value="Unassembled WGS sequence"/>
</dbReference>
<accession>A0A7L3YHH7</accession>
<feature type="chain" id="PRO_5029704556" evidence="1">
    <location>
        <begin position="19"/>
        <end position="48"/>
    </location>
</feature>
<name>A0A7L3YHH7_FREGA</name>
<keyword evidence="3" id="KW-1185">Reference proteome</keyword>
<dbReference type="AlphaFoldDB" id="A0A7L3YHH7"/>
<evidence type="ECO:0000313" key="3">
    <source>
        <dbReference type="Proteomes" id="UP000563060"/>
    </source>
</evidence>
<keyword evidence="1" id="KW-0732">Signal</keyword>